<dbReference type="PANTHER" id="PTHR30461">
    <property type="entry name" value="DNA-INVERTASE FROM LAMBDOID PROPHAGE"/>
    <property type="match status" value="1"/>
</dbReference>
<dbReference type="SMART" id="SM00857">
    <property type="entry name" value="Resolvase"/>
    <property type="match status" value="1"/>
</dbReference>
<evidence type="ECO:0000256" key="5">
    <source>
        <dbReference type="PROSITE-ProRule" id="PRU10137"/>
    </source>
</evidence>
<evidence type="ECO:0000313" key="7">
    <source>
        <dbReference type="EMBL" id="NAW35007.1"/>
    </source>
</evidence>
<dbReference type="Gene3D" id="1.10.10.10">
    <property type="entry name" value="Winged helix-like DNA-binding domain superfamily/Winged helix DNA-binding domain"/>
    <property type="match status" value="1"/>
</dbReference>
<dbReference type="FunFam" id="3.40.50.1390:FF:000010">
    <property type="entry name" value="Recombinase resolvase family"/>
    <property type="match status" value="1"/>
</dbReference>
<keyword evidence="1" id="KW-0229">DNA integration</keyword>
<dbReference type="GO" id="GO:0000150">
    <property type="term" value="F:DNA strand exchange activity"/>
    <property type="evidence" value="ECO:0007669"/>
    <property type="project" value="InterPro"/>
</dbReference>
<keyword evidence="2" id="KW-0238">DNA-binding</keyword>
<dbReference type="Pfam" id="PF00239">
    <property type="entry name" value="Resolvase"/>
    <property type="match status" value="1"/>
</dbReference>
<dbReference type="InterPro" id="IPR006119">
    <property type="entry name" value="Resolv_N"/>
</dbReference>
<dbReference type="RefSeq" id="WP_161432242.1">
    <property type="nucleotide sequence ID" value="NZ_WUTT01000001.1"/>
</dbReference>
<comment type="caution">
    <text evidence="7">The sequence shown here is derived from an EMBL/GenBank/DDBJ whole genome shotgun (WGS) entry which is preliminary data.</text>
</comment>
<dbReference type="OrthoDB" id="9786476at2"/>
<organism evidence="7 8">
    <name type="scientific">Halomonas alimentaria</name>
    <dbReference type="NCBI Taxonomy" id="147248"/>
    <lineage>
        <taxon>Bacteria</taxon>
        <taxon>Pseudomonadati</taxon>
        <taxon>Pseudomonadota</taxon>
        <taxon>Gammaproteobacteria</taxon>
        <taxon>Oceanospirillales</taxon>
        <taxon>Halomonadaceae</taxon>
        <taxon>Halomonas</taxon>
    </lineage>
</organism>
<reference evidence="7 8" key="1">
    <citation type="submission" date="2019-12" db="EMBL/GenBank/DDBJ databases">
        <title>Draft genome sequencing of Halomonas alimentaria DSM 15356.</title>
        <authorList>
            <person name="Pandiyan K."/>
            <person name="Kushwaha P."/>
            <person name="Gowdham M."/>
            <person name="Chakdar H."/>
            <person name="Singh A."/>
            <person name="Kumar M."/>
            <person name="Saxena A.K."/>
        </authorList>
    </citation>
    <scope>NUCLEOTIDE SEQUENCE [LARGE SCALE GENOMIC DNA]</scope>
    <source>
        <strain evidence="7 8">DSM 15356</strain>
    </source>
</reference>
<gene>
    <name evidence="7" type="ORF">GRB96_11335</name>
</gene>
<proteinExistence type="predicted"/>
<keyword evidence="3" id="KW-0233">DNA recombination</keyword>
<dbReference type="InterPro" id="IPR006118">
    <property type="entry name" value="Recombinase_CS"/>
</dbReference>
<name>A0A7X4W5Z6_9GAMM</name>
<dbReference type="Pfam" id="PF13384">
    <property type="entry name" value="HTH_23"/>
    <property type="match status" value="1"/>
</dbReference>
<dbReference type="PANTHER" id="PTHR30461:SF25">
    <property type="entry name" value="RESOLVASE-RELATED"/>
    <property type="match status" value="1"/>
</dbReference>
<accession>A0A7X4W5Z6</accession>
<dbReference type="PROSITE" id="PS51736">
    <property type="entry name" value="RECOMBINASES_3"/>
    <property type="match status" value="1"/>
</dbReference>
<protein>
    <submittedName>
        <fullName evidence="7">Recombinase family protein</fullName>
    </submittedName>
</protein>
<dbReference type="AlphaFoldDB" id="A0A7X4W5Z6"/>
<evidence type="ECO:0000256" key="1">
    <source>
        <dbReference type="ARBA" id="ARBA00022908"/>
    </source>
</evidence>
<dbReference type="PROSITE" id="PS00397">
    <property type="entry name" value="RECOMBINASES_1"/>
    <property type="match status" value="1"/>
</dbReference>
<dbReference type="InterPro" id="IPR036162">
    <property type="entry name" value="Resolvase-like_N_sf"/>
</dbReference>
<dbReference type="InterPro" id="IPR036388">
    <property type="entry name" value="WH-like_DNA-bd_sf"/>
</dbReference>
<dbReference type="Gene3D" id="3.40.50.1390">
    <property type="entry name" value="Resolvase, N-terminal catalytic domain"/>
    <property type="match status" value="1"/>
</dbReference>
<dbReference type="GO" id="GO:0015074">
    <property type="term" value="P:DNA integration"/>
    <property type="evidence" value="ECO:0007669"/>
    <property type="project" value="UniProtKB-KW"/>
</dbReference>
<dbReference type="GO" id="GO:0003677">
    <property type="term" value="F:DNA binding"/>
    <property type="evidence" value="ECO:0007669"/>
    <property type="project" value="UniProtKB-KW"/>
</dbReference>
<evidence type="ECO:0000259" key="6">
    <source>
        <dbReference type="PROSITE" id="PS51736"/>
    </source>
</evidence>
<feature type="active site" description="O-(5'-phospho-DNA)-serine intermediate" evidence="4 5">
    <location>
        <position position="13"/>
    </location>
</feature>
<dbReference type="EMBL" id="WUTT01000001">
    <property type="protein sequence ID" value="NAW35007.1"/>
    <property type="molecule type" value="Genomic_DNA"/>
</dbReference>
<dbReference type="Proteomes" id="UP000487929">
    <property type="component" value="Unassembled WGS sequence"/>
</dbReference>
<keyword evidence="8" id="KW-1185">Reference proteome</keyword>
<evidence type="ECO:0000256" key="4">
    <source>
        <dbReference type="PIRSR" id="PIRSR606118-50"/>
    </source>
</evidence>
<evidence type="ECO:0000313" key="8">
    <source>
        <dbReference type="Proteomes" id="UP000487929"/>
    </source>
</evidence>
<dbReference type="CDD" id="cd03767">
    <property type="entry name" value="SR_Res_par"/>
    <property type="match status" value="1"/>
</dbReference>
<evidence type="ECO:0000256" key="2">
    <source>
        <dbReference type="ARBA" id="ARBA00023125"/>
    </source>
</evidence>
<dbReference type="InterPro" id="IPR050639">
    <property type="entry name" value="SSR_resolvase"/>
</dbReference>
<sequence length="207" mass="22987">MLVPIVRAYLRASTDDQDANRARGALKAFAKERGVRIVAWYTENASGAKGDRTELARLIADSEPGDVLLVEQVDRLTRLNKANWDQLKAAIKTAGLRVVAVDLPTSYAALTASSDDDFTGRMLDAVNSMLLDMAAAMSRKDYEDRRRRQAEGIEKARERGAYKGRPVNQELHNRILELRSAGFSYRKTAEMLGCGVSTVQRAVKQRS</sequence>
<dbReference type="SUPFAM" id="SSF53041">
    <property type="entry name" value="Resolvase-like"/>
    <property type="match status" value="1"/>
</dbReference>
<feature type="domain" description="Resolvase/invertase-type recombinase catalytic" evidence="6">
    <location>
        <begin position="5"/>
        <end position="160"/>
    </location>
</feature>
<evidence type="ECO:0000256" key="3">
    <source>
        <dbReference type="ARBA" id="ARBA00023172"/>
    </source>
</evidence>